<dbReference type="EMBL" id="DS995796">
    <property type="protein sequence ID" value="EGE09163.1"/>
    <property type="molecule type" value="Genomic_DNA"/>
</dbReference>
<evidence type="ECO:0000256" key="1">
    <source>
        <dbReference type="SAM" id="MobiDB-lite"/>
    </source>
</evidence>
<dbReference type="Proteomes" id="UP000009169">
    <property type="component" value="Unassembled WGS sequence"/>
</dbReference>
<dbReference type="AlphaFoldDB" id="F2Q4U5"/>
<organism evidence="2 3">
    <name type="scientific">Trichophyton equinum (strain ATCC MYA-4606 / CBS 127.97)</name>
    <name type="common">Horse ringworm fungus</name>
    <dbReference type="NCBI Taxonomy" id="559882"/>
    <lineage>
        <taxon>Eukaryota</taxon>
        <taxon>Fungi</taxon>
        <taxon>Dikarya</taxon>
        <taxon>Ascomycota</taxon>
        <taxon>Pezizomycotina</taxon>
        <taxon>Eurotiomycetes</taxon>
        <taxon>Eurotiomycetidae</taxon>
        <taxon>Onygenales</taxon>
        <taxon>Arthrodermataceae</taxon>
        <taxon>Trichophyton</taxon>
    </lineage>
</organism>
<evidence type="ECO:0000313" key="2">
    <source>
        <dbReference type="EMBL" id="EGE09163.1"/>
    </source>
</evidence>
<gene>
    <name evidence="2" type="ORF">TEQG_08116</name>
</gene>
<keyword evidence="3" id="KW-1185">Reference proteome</keyword>
<protein>
    <submittedName>
        <fullName evidence="2">Uncharacterized protein</fullName>
    </submittedName>
</protein>
<proteinExistence type="predicted"/>
<name>F2Q4U5_TRIEC</name>
<sequence>MAGIQGQLTIGPSRASRRGPRSSSIIYDIVLLLAGIPPAGALPCAAKAKFTDDPRSHQIDTLEVSDISTCNYDCASFALIIVMTFYVLPGVSTRSACLASDQHAKLLALGWGTIKHLWS</sequence>
<dbReference type="VEuPathDB" id="FungiDB:TEQG_08116"/>
<accession>F2Q4U5</accession>
<feature type="compositionally biased region" description="Polar residues" evidence="1">
    <location>
        <begin position="1"/>
        <end position="10"/>
    </location>
</feature>
<feature type="region of interest" description="Disordered" evidence="1">
    <location>
        <begin position="1"/>
        <end position="20"/>
    </location>
</feature>
<dbReference type="HOGENOM" id="CLU_2063141_0_0_1"/>
<reference evidence="3" key="1">
    <citation type="journal article" date="2012" name="MBio">
        <title>Comparative genome analysis of Trichophyton rubrum and related dermatophytes reveals candidate genes involved in infection.</title>
        <authorList>
            <person name="Martinez D.A."/>
            <person name="Oliver B.G."/>
            <person name="Graeser Y."/>
            <person name="Goldberg J.M."/>
            <person name="Li W."/>
            <person name="Martinez-Rossi N.M."/>
            <person name="Monod M."/>
            <person name="Shelest E."/>
            <person name="Barton R.C."/>
            <person name="Birch E."/>
            <person name="Brakhage A.A."/>
            <person name="Chen Z."/>
            <person name="Gurr S.J."/>
            <person name="Heiman D."/>
            <person name="Heitman J."/>
            <person name="Kosti I."/>
            <person name="Rossi A."/>
            <person name="Saif S."/>
            <person name="Samalova M."/>
            <person name="Saunders C.W."/>
            <person name="Shea T."/>
            <person name="Summerbell R.C."/>
            <person name="Xu J."/>
            <person name="Young S."/>
            <person name="Zeng Q."/>
            <person name="Birren B.W."/>
            <person name="Cuomo C.A."/>
            <person name="White T.C."/>
        </authorList>
    </citation>
    <scope>NUCLEOTIDE SEQUENCE [LARGE SCALE GENOMIC DNA]</scope>
    <source>
        <strain evidence="3">ATCC MYA-4606 / CBS 127.97</strain>
    </source>
</reference>
<evidence type="ECO:0000313" key="3">
    <source>
        <dbReference type="Proteomes" id="UP000009169"/>
    </source>
</evidence>